<organism evidence="2 3">
    <name type="scientific">Ancylostoma ceylanicum</name>
    <dbReference type="NCBI Taxonomy" id="53326"/>
    <lineage>
        <taxon>Eukaryota</taxon>
        <taxon>Metazoa</taxon>
        <taxon>Ecdysozoa</taxon>
        <taxon>Nematoda</taxon>
        <taxon>Chromadorea</taxon>
        <taxon>Rhabditida</taxon>
        <taxon>Rhabditina</taxon>
        <taxon>Rhabditomorpha</taxon>
        <taxon>Strongyloidea</taxon>
        <taxon>Ancylostomatidae</taxon>
        <taxon>Ancylostomatinae</taxon>
        <taxon>Ancylostoma</taxon>
    </lineage>
</organism>
<evidence type="ECO:0000313" key="3">
    <source>
        <dbReference type="Proteomes" id="UP000024635"/>
    </source>
</evidence>
<feature type="transmembrane region" description="Helical" evidence="1">
    <location>
        <begin position="52"/>
        <end position="75"/>
    </location>
</feature>
<keyword evidence="1" id="KW-1133">Transmembrane helix</keyword>
<accession>A0A016STD9</accession>
<dbReference type="EMBL" id="JARK01001516">
    <property type="protein sequence ID" value="EYB93627.1"/>
    <property type="molecule type" value="Genomic_DNA"/>
</dbReference>
<name>A0A016STD9_9BILA</name>
<evidence type="ECO:0000256" key="1">
    <source>
        <dbReference type="SAM" id="Phobius"/>
    </source>
</evidence>
<dbReference type="AlphaFoldDB" id="A0A016STD9"/>
<reference evidence="3" key="1">
    <citation type="journal article" date="2015" name="Nat. Genet.">
        <title>The genome and transcriptome of the zoonotic hookworm Ancylostoma ceylanicum identify infection-specific gene families.</title>
        <authorList>
            <person name="Schwarz E.M."/>
            <person name="Hu Y."/>
            <person name="Antoshechkin I."/>
            <person name="Miller M.M."/>
            <person name="Sternberg P.W."/>
            <person name="Aroian R.V."/>
        </authorList>
    </citation>
    <scope>NUCLEOTIDE SEQUENCE</scope>
    <source>
        <strain evidence="3">HY135</strain>
    </source>
</reference>
<keyword evidence="3" id="KW-1185">Reference proteome</keyword>
<protein>
    <submittedName>
        <fullName evidence="2">Uncharacterized protein</fullName>
    </submittedName>
</protein>
<gene>
    <name evidence="2" type="primary">Acey_s0180.g796</name>
    <name evidence="2" type="ORF">Y032_0180g796</name>
</gene>
<comment type="caution">
    <text evidence="2">The sequence shown here is derived from an EMBL/GenBank/DDBJ whole genome shotgun (WGS) entry which is preliminary data.</text>
</comment>
<keyword evidence="1" id="KW-0812">Transmembrane</keyword>
<evidence type="ECO:0000313" key="2">
    <source>
        <dbReference type="EMBL" id="EYB93627.1"/>
    </source>
</evidence>
<proteinExistence type="predicted"/>
<dbReference type="Proteomes" id="UP000024635">
    <property type="component" value="Unassembled WGS sequence"/>
</dbReference>
<sequence>MQNFMREYVHLHPICLSRIIHEGLIDRADQVSGGVMVSVSLFKETVPSSIPAAFQLFAFLFHMLFSFENLFYAILQRFSLAIP</sequence>
<keyword evidence="1" id="KW-0472">Membrane</keyword>